<dbReference type="EMBL" id="JABDTM020000942">
    <property type="protein sequence ID" value="KAH0822584.1"/>
    <property type="molecule type" value="Genomic_DNA"/>
</dbReference>
<organism evidence="1 2">
    <name type="scientific">Tenebrio molitor</name>
    <name type="common">Yellow mealworm beetle</name>
    <dbReference type="NCBI Taxonomy" id="7067"/>
    <lineage>
        <taxon>Eukaryota</taxon>
        <taxon>Metazoa</taxon>
        <taxon>Ecdysozoa</taxon>
        <taxon>Arthropoda</taxon>
        <taxon>Hexapoda</taxon>
        <taxon>Insecta</taxon>
        <taxon>Pterygota</taxon>
        <taxon>Neoptera</taxon>
        <taxon>Endopterygota</taxon>
        <taxon>Coleoptera</taxon>
        <taxon>Polyphaga</taxon>
        <taxon>Cucujiformia</taxon>
        <taxon>Tenebrionidae</taxon>
        <taxon>Tenebrio</taxon>
    </lineage>
</organism>
<evidence type="ECO:0000313" key="1">
    <source>
        <dbReference type="EMBL" id="KAH0822584.1"/>
    </source>
</evidence>
<sequence length="133" mass="14405">MVLSPRFTLLQKGLLVVIIRPQAVDVMASTVRPRSSPGRHNRRGRRPGVLELDEHQVLGVVVDVVEELSPVVAAAVGADVDVLHQDVVLVVAFLACVVHRVLLKVEVLDRVVVVVVVAAVDGLIELGRNGTWF</sequence>
<gene>
    <name evidence="1" type="ORF">GEV33_000207</name>
</gene>
<protein>
    <submittedName>
        <fullName evidence="1">Uncharacterized protein</fullName>
    </submittedName>
</protein>
<reference evidence="1" key="2">
    <citation type="submission" date="2021-08" db="EMBL/GenBank/DDBJ databases">
        <authorList>
            <person name="Eriksson T."/>
        </authorList>
    </citation>
    <scope>NUCLEOTIDE SEQUENCE</scope>
    <source>
        <strain evidence="1">Stoneville</strain>
        <tissue evidence="1">Whole head</tissue>
    </source>
</reference>
<dbReference type="AlphaFoldDB" id="A0A8J6HXE0"/>
<reference evidence="1" key="1">
    <citation type="journal article" date="2020" name="J Insects Food Feed">
        <title>The yellow mealworm (Tenebrio molitor) genome: a resource for the emerging insects as food and feed industry.</title>
        <authorList>
            <person name="Eriksson T."/>
            <person name="Andere A."/>
            <person name="Kelstrup H."/>
            <person name="Emery V."/>
            <person name="Picard C."/>
        </authorList>
    </citation>
    <scope>NUCLEOTIDE SEQUENCE</scope>
    <source>
        <strain evidence="1">Stoneville</strain>
        <tissue evidence="1">Whole head</tissue>
    </source>
</reference>
<evidence type="ECO:0000313" key="2">
    <source>
        <dbReference type="Proteomes" id="UP000719412"/>
    </source>
</evidence>
<comment type="caution">
    <text evidence="1">The sequence shown here is derived from an EMBL/GenBank/DDBJ whole genome shotgun (WGS) entry which is preliminary data.</text>
</comment>
<proteinExistence type="predicted"/>
<accession>A0A8J6HXE0</accession>
<name>A0A8J6HXE0_TENMO</name>
<keyword evidence="2" id="KW-1185">Reference proteome</keyword>
<dbReference type="Proteomes" id="UP000719412">
    <property type="component" value="Unassembled WGS sequence"/>
</dbReference>